<feature type="transmembrane region" description="Helical" evidence="1">
    <location>
        <begin position="71"/>
        <end position="90"/>
    </location>
</feature>
<keyword evidence="1" id="KW-1133">Transmembrane helix</keyword>
<feature type="transmembrane region" description="Helical" evidence="1">
    <location>
        <begin position="12"/>
        <end position="35"/>
    </location>
</feature>
<dbReference type="EMBL" id="PFDW01000056">
    <property type="protein sequence ID" value="PJE58083.1"/>
    <property type="molecule type" value="Genomic_DNA"/>
</dbReference>
<dbReference type="InterPro" id="IPR043993">
    <property type="entry name" value="T4SS_pilin"/>
</dbReference>
<keyword evidence="1" id="KW-0472">Membrane</keyword>
<accession>A0A2M8KDV9</accession>
<sequence length="240" mass="25610">MEINNFMKQKSLHFIKFVICNIFLFALSTTSVFAVKTLGDAQGNSSQIAKSGGFEQSNVAELLGNVIKKGLTVVGVVFFALMIYAGLRWMTARGESEQVEKARGTIIASMIGLVIIVSSYAITNFVQINIIQKSGGGGVDGPNAPNVAGGEKIACCLDWTGGTADKSTAIASRMTTLNDCKYQGENSNGSDNFGCAGPKAGCWEYFAEVATLDQCAIKKQEAYNTTGVTPPVNSWKDIFQ</sequence>
<keyword evidence="1" id="KW-0812">Transmembrane</keyword>
<evidence type="ECO:0000256" key="1">
    <source>
        <dbReference type="SAM" id="Phobius"/>
    </source>
</evidence>
<gene>
    <name evidence="2" type="ORF">COU81_02600</name>
</gene>
<dbReference type="AlphaFoldDB" id="A0A2M8KDV9"/>
<proteinExistence type="predicted"/>
<evidence type="ECO:0000313" key="2">
    <source>
        <dbReference type="EMBL" id="PJE58083.1"/>
    </source>
</evidence>
<organism evidence="2 3">
    <name type="scientific">Candidatus Portnoybacteria bacterium CG10_big_fil_rev_8_21_14_0_10_36_7</name>
    <dbReference type="NCBI Taxonomy" id="1974812"/>
    <lineage>
        <taxon>Bacteria</taxon>
        <taxon>Candidatus Portnoyibacteriota</taxon>
    </lineage>
</organism>
<name>A0A2M8KDV9_9BACT</name>
<comment type="caution">
    <text evidence="2">The sequence shown here is derived from an EMBL/GenBank/DDBJ whole genome shotgun (WGS) entry which is preliminary data.</text>
</comment>
<feature type="transmembrane region" description="Helical" evidence="1">
    <location>
        <begin position="102"/>
        <end position="122"/>
    </location>
</feature>
<dbReference type="Pfam" id="PF18895">
    <property type="entry name" value="T4SS_pilin"/>
    <property type="match status" value="1"/>
</dbReference>
<reference evidence="3" key="1">
    <citation type="submission" date="2017-09" db="EMBL/GenBank/DDBJ databases">
        <title>Depth-based differentiation of microbial function through sediment-hosted aquifers and enrichment of novel symbionts in the deep terrestrial subsurface.</title>
        <authorList>
            <person name="Probst A.J."/>
            <person name="Ladd B."/>
            <person name="Jarett J.K."/>
            <person name="Geller-Mcgrath D.E."/>
            <person name="Sieber C.M.K."/>
            <person name="Emerson J.B."/>
            <person name="Anantharaman K."/>
            <person name="Thomas B.C."/>
            <person name="Malmstrom R."/>
            <person name="Stieglmeier M."/>
            <person name="Klingl A."/>
            <person name="Woyke T."/>
            <person name="Ryan C.M."/>
            <person name="Banfield J.F."/>
        </authorList>
    </citation>
    <scope>NUCLEOTIDE SEQUENCE [LARGE SCALE GENOMIC DNA]</scope>
</reference>
<evidence type="ECO:0000313" key="3">
    <source>
        <dbReference type="Proteomes" id="UP000231450"/>
    </source>
</evidence>
<dbReference type="Proteomes" id="UP000231450">
    <property type="component" value="Unassembled WGS sequence"/>
</dbReference>
<protein>
    <submittedName>
        <fullName evidence="2">Uncharacterized protein</fullName>
    </submittedName>
</protein>